<evidence type="ECO:0000313" key="5">
    <source>
        <dbReference type="Proteomes" id="UP000287502"/>
    </source>
</evidence>
<dbReference type="GO" id="GO:1902201">
    <property type="term" value="P:negative regulation of bacterial-type flagellum-dependent cell motility"/>
    <property type="evidence" value="ECO:0007669"/>
    <property type="project" value="TreeGrafter"/>
</dbReference>
<evidence type="ECO:0000256" key="2">
    <source>
        <dbReference type="ARBA" id="ARBA00034247"/>
    </source>
</evidence>
<proteinExistence type="predicted"/>
<organism evidence="4 5">
    <name type="scientific">Geovibrio thiophilus</name>
    <dbReference type="NCBI Taxonomy" id="139438"/>
    <lineage>
        <taxon>Bacteria</taxon>
        <taxon>Pseudomonadati</taxon>
        <taxon>Deferribacterota</taxon>
        <taxon>Deferribacteres</taxon>
        <taxon>Deferribacterales</taxon>
        <taxon>Geovibrionaceae</taxon>
        <taxon>Geovibrio</taxon>
    </lineage>
</organism>
<dbReference type="InterPro" id="IPR043128">
    <property type="entry name" value="Rev_trsase/Diguanyl_cyclase"/>
</dbReference>
<dbReference type="InterPro" id="IPR000160">
    <property type="entry name" value="GGDEF_dom"/>
</dbReference>
<dbReference type="KEGG" id="gtl:EP073_10465"/>
<sequence>MRLKTITAAVLVLLTVFPVLFMTFPVRLIHSVSVNAELRGYADAAGVLSGVLEQKGAYYHSFAADWGSRDETHEFLTGNDRQFSQTGFTDSAFRKIGTQFIILLGRDYTEHYSSYSERCGKYAEEIVRVIRKNKSEIEKLAFSGRKFMILSMPTAGRPLLLSVSPVKPANPEKQADGFIFMGHILDKEFLSELYSGYGFEAGTTRVNLTSSSVYAKEGVNSISSVEFLSSDTAKIVLTLKELSGKPMLSLLFPVKRTANTEILSIIKASFALSAFFALTLLTAAAFAFRKLVIKSAEELAVCSAKTAEGKRTQREKATYYPAEFRIIDSSLRKMADKNDSMEKNLTEISKTDKLTGIANRRFFDEIFLYEWNLSKRIKRPLGLLIVDLDDFKLYNDEYGYSAGDKCITRMADITKSALKRNTDIIARYGGEEFIILLPDTDQTGSEKIADDILAVVRDAAVPHAAAYGDKILTVSIGLCSMIPENGDTKEKLLLEADKALYEAKKKKNCAFSFNNL</sequence>
<dbReference type="Pfam" id="PF00990">
    <property type="entry name" value="GGDEF"/>
    <property type="match status" value="1"/>
</dbReference>
<dbReference type="EMBL" id="CP035108">
    <property type="protein sequence ID" value="QAR33813.1"/>
    <property type="molecule type" value="Genomic_DNA"/>
</dbReference>
<accession>A0A3R6AZ08</accession>
<dbReference type="AlphaFoldDB" id="A0A3R6AZ08"/>
<dbReference type="SMART" id="SM00267">
    <property type="entry name" value="GGDEF"/>
    <property type="match status" value="1"/>
</dbReference>
<evidence type="ECO:0000259" key="3">
    <source>
        <dbReference type="PROSITE" id="PS50887"/>
    </source>
</evidence>
<dbReference type="InterPro" id="IPR029787">
    <property type="entry name" value="Nucleotide_cyclase"/>
</dbReference>
<dbReference type="RefSeq" id="WP_128467098.1">
    <property type="nucleotide sequence ID" value="NZ_CP035108.1"/>
</dbReference>
<gene>
    <name evidence="4" type="ORF">EP073_10465</name>
</gene>
<dbReference type="GO" id="GO:0005886">
    <property type="term" value="C:plasma membrane"/>
    <property type="evidence" value="ECO:0007669"/>
    <property type="project" value="TreeGrafter"/>
</dbReference>
<dbReference type="PROSITE" id="PS50887">
    <property type="entry name" value="GGDEF"/>
    <property type="match status" value="1"/>
</dbReference>
<dbReference type="Proteomes" id="UP000287502">
    <property type="component" value="Chromosome"/>
</dbReference>
<dbReference type="OrthoDB" id="5405684at2"/>
<dbReference type="Pfam" id="PF05228">
    <property type="entry name" value="CHASE4"/>
    <property type="match status" value="1"/>
</dbReference>
<dbReference type="InterPro" id="IPR050469">
    <property type="entry name" value="Diguanylate_Cyclase"/>
</dbReference>
<reference evidence="4 5" key="1">
    <citation type="submission" date="2019-01" db="EMBL/GenBank/DDBJ databases">
        <title>Geovibrio thiophilus DSM 11263, complete genome.</title>
        <authorList>
            <person name="Spring S."/>
            <person name="Bunk B."/>
            <person name="Sproer C."/>
        </authorList>
    </citation>
    <scope>NUCLEOTIDE SEQUENCE [LARGE SCALE GENOMIC DNA]</scope>
    <source>
        <strain evidence="4 5">DSM 11263</strain>
    </source>
</reference>
<protein>
    <recommendedName>
        <fullName evidence="1">diguanylate cyclase</fullName>
        <ecNumber evidence="1">2.7.7.65</ecNumber>
    </recommendedName>
</protein>
<dbReference type="GO" id="GO:0052621">
    <property type="term" value="F:diguanylate cyclase activity"/>
    <property type="evidence" value="ECO:0007669"/>
    <property type="project" value="UniProtKB-EC"/>
</dbReference>
<feature type="domain" description="GGDEF" evidence="3">
    <location>
        <begin position="379"/>
        <end position="516"/>
    </location>
</feature>
<dbReference type="PANTHER" id="PTHR45138">
    <property type="entry name" value="REGULATORY COMPONENTS OF SENSORY TRANSDUCTION SYSTEM"/>
    <property type="match status" value="1"/>
</dbReference>
<dbReference type="FunFam" id="3.30.70.270:FF:000001">
    <property type="entry name" value="Diguanylate cyclase domain protein"/>
    <property type="match status" value="1"/>
</dbReference>
<evidence type="ECO:0000256" key="1">
    <source>
        <dbReference type="ARBA" id="ARBA00012528"/>
    </source>
</evidence>
<keyword evidence="5" id="KW-1185">Reference proteome</keyword>
<name>A0A3R6AZ08_9BACT</name>
<dbReference type="Gene3D" id="3.30.70.270">
    <property type="match status" value="1"/>
</dbReference>
<dbReference type="SUPFAM" id="SSF55073">
    <property type="entry name" value="Nucleotide cyclase"/>
    <property type="match status" value="1"/>
</dbReference>
<dbReference type="PANTHER" id="PTHR45138:SF9">
    <property type="entry name" value="DIGUANYLATE CYCLASE DGCM-RELATED"/>
    <property type="match status" value="1"/>
</dbReference>
<dbReference type="NCBIfam" id="TIGR00254">
    <property type="entry name" value="GGDEF"/>
    <property type="match status" value="1"/>
</dbReference>
<dbReference type="EC" id="2.7.7.65" evidence="1"/>
<dbReference type="InterPro" id="IPR007892">
    <property type="entry name" value="CHASE4"/>
</dbReference>
<evidence type="ECO:0000313" key="4">
    <source>
        <dbReference type="EMBL" id="QAR33813.1"/>
    </source>
</evidence>
<dbReference type="CDD" id="cd01949">
    <property type="entry name" value="GGDEF"/>
    <property type="match status" value="1"/>
</dbReference>
<comment type="catalytic activity">
    <reaction evidence="2">
        <text>2 GTP = 3',3'-c-di-GMP + 2 diphosphate</text>
        <dbReference type="Rhea" id="RHEA:24898"/>
        <dbReference type="ChEBI" id="CHEBI:33019"/>
        <dbReference type="ChEBI" id="CHEBI:37565"/>
        <dbReference type="ChEBI" id="CHEBI:58805"/>
        <dbReference type="EC" id="2.7.7.65"/>
    </reaction>
</comment>
<dbReference type="GO" id="GO:0043709">
    <property type="term" value="P:cell adhesion involved in single-species biofilm formation"/>
    <property type="evidence" value="ECO:0007669"/>
    <property type="project" value="TreeGrafter"/>
</dbReference>